<evidence type="ECO:0000256" key="1">
    <source>
        <dbReference type="ARBA" id="ARBA00007447"/>
    </source>
</evidence>
<dbReference type="InterPro" id="IPR033121">
    <property type="entry name" value="PEPTIDASE_A1"/>
</dbReference>
<evidence type="ECO:0000256" key="4">
    <source>
        <dbReference type="ARBA" id="ARBA00022801"/>
    </source>
</evidence>
<dbReference type="Pfam" id="PF00026">
    <property type="entry name" value="Asp"/>
    <property type="match status" value="1"/>
</dbReference>
<accession>A0A8T0JBI4</accession>
<keyword evidence="4 10" id="KW-0378">Hydrolase</keyword>
<feature type="domain" description="Saposin B-type" evidence="12">
    <location>
        <begin position="375"/>
        <end position="416"/>
    </location>
</feature>
<dbReference type="AlphaFoldDB" id="A0A8T0JBI4"/>
<feature type="active site" evidence="8">
    <location>
        <position position="285"/>
    </location>
</feature>
<evidence type="ECO:0000256" key="9">
    <source>
        <dbReference type="PIRSR" id="PIRSR601461-2"/>
    </source>
</evidence>
<dbReference type="SUPFAM" id="SSF50630">
    <property type="entry name" value="Acid proteases"/>
    <property type="match status" value="1"/>
</dbReference>
<evidence type="ECO:0000256" key="2">
    <source>
        <dbReference type="ARBA" id="ARBA00022670"/>
    </source>
</evidence>
<keyword evidence="2 10" id="KW-0645">Protease</keyword>
<feature type="disulfide bond" evidence="9">
    <location>
        <begin position="276"/>
        <end position="280"/>
    </location>
</feature>
<dbReference type="InterPro" id="IPR008139">
    <property type="entry name" value="SaposinB_dom"/>
</dbReference>
<dbReference type="SMART" id="SM00741">
    <property type="entry name" value="SapB"/>
    <property type="match status" value="2"/>
</dbReference>
<dbReference type="InterPro" id="IPR011001">
    <property type="entry name" value="Saposin-like"/>
</dbReference>
<feature type="active site" evidence="8">
    <location>
        <position position="98"/>
    </location>
</feature>
<keyword evidence="7" id="KW-0325">Glycoprotein</keyword>
<evidence type="ECO:0000259" key="13">
    <source>
        <dbReference type="PROSITE" id="PS51767"/>
    </source>
</evidence>
<comment type="caution">
    <text evidence="14">The sequence shown here is derived from an EMBL/GenBank/DDBJ whole genome shotgun (WGS) entry which is preliminary data.</text>
</comment>
<dbReference type="PROSITE" id="PS51767">
    <property type="entry name" value="PEPTIDASE_A1"/>
    <property type="match status" value="1"/>
</dbReference>
<evidence type="ECO:0000256" key="11">
    <source>
        <dbReference type="SAM" id="SignalP"/>
    </source>
</evidence>
<keyword evidence="15" id="KW-1185">Reference proteome</keyword>
<reference evidence="14" key="1">
    <citation type="submission" date="2020-06" db="EMBL/GenBank/DDBJ databases">
        <title>WGS assembly of Ceratodon purpureus strain R40.</title>
        <authorList>
            <person name="Carey S.B."/>
            <person name="Jenkins J."/>
            <person name="Shu S."/>
            <person name="Lovell J.T."/>
            <person name="Sreedasyam A."/>
            <person name="Maumus F."/>
            <person name="Tiley G.P."/>
            <person name="Fernandez-Pozo N."/>
            <person name="Barry K."/>
            <person name="Chen C."/>
            <person name="Wang M."/>
            <person name="Lipzen A."/>
            <person name="Daum C."/>
            <person name="Saski C.A."/>
            <person name="Payton A.C."/>
            <person name="Mcbreen J.C."/>
            <person name="Conrad R.E."/>
            <person name="Kollar L.M."/>
            <person name="Olsson S."/>
            <person name="Huttunen S."/>
            <person name="Landis J.B."/>
            <person name="Wickett N.J."/>
            <person name="Johnson M.G."/>
            <person name="Rensing S.A."/>
            <person name="Grimwood J."/>
            <person name="Schmutz J."/>
            <person name="Mcdaniel S.F."/>
        </authorList>
    </citation>
    <scope>NUCLEOTIDE SEQUENCE</scope>
    <source>
        <strain evidence="14">R40</strain>
    </source>
</reference>
<keyword evidence="11" id="KW-0732">Signal</keyword>
<keyword evidence="3 10" id="KW-0064">Aspartyl protease</keyword>
<organism evidence="14 15">
    <name type="scientific">Ceratodon purpureus</name>
    <name type="common">Fire moss</name>
    <name type="synonym">Dicranum purpureum</name>
    <dbReference type="NCBI Taxonomy" id="3225"/>
    <lineage>
        <taxon>Eukaryota</taxon>
        <taxon>Viridiplantae</taxon>
        <taxon>Streptophyta</taxon>
        <taxon>Embryophyta</taxon>
        <taxon>Bryophyta</taxon>
        <taxon>Bryophytina</taxon>
        <taxon>Bryopsida</taxon>
        <taxon>Dicranidae</taxon>
        <taxon>Pseudoditrichales</taxon>
        <taxon>Ditrichaceae</taxon>
        <taxon>Ceratodon</taxon>
    </lineage>
</organism>
<evidence type="ECO:0000256" key="5">
    <source>
        <dbReference type="ARBA" id="ARBA00023145"/>
    </source>
</evidence>
<dbReference type="PROSITE" id="PS00141">
    <property type="entry name" value="ASP_PROTEASE"/>
    <property type="match status" value="2"/>
</dbReference>
<dbReference type="PANTHER" id="PTHR47966">
    <property type="entry name" value="BETA-SITE APP-CLEAVING ENZYME, ISOFORM A-RELATED"/>
    <property type="match status" value="1"/>
</dbReference>
<dbReference type="GO" id="GO:0006508">
    <property type="term" value="P:proteolysis"/>
    <property type="evidence" value="ECO:0007669"/>
    <property type="project" value="UniProtKB-KW"/>
</dbReference>
<dbReference type="Pfam" id="PF03489">
    <property type="entry name" value="SapB_2"/>
    <property type="match status" value="1"/>
</dbReference>
<keyword evidence="5" id="KW-0865">Zymogen</keyword>
<feature type="domain" description="Saposin B-type" evidence="12">
    <location>
        <begin position="310"/>
        <end position="350"/>
    </location>
</feature>
<keyword evidence="6 9" id="KW-1015">Disulfide bond</keyword>
<evidence type="ECO:0000256" key="3">
    <source>
        <dbReference type="ARBA" id="ARBA00022750"/>
    </source>
</evidence>
<gene>
    <name evidence="14" type="ORF">KC19_1G317100</name>
</gene>
<protein>
    <submittedName>
        <fullName evidence="14">Uncharacterized protein</fullName>
    </submittedName>
</protein>
<dbReference type="GO" id="GO:0004190">
    <property type="term" value="F:aspartic-type endopeptidase activity"/>
    <property type="evidence" value="ECO:0007669"/>
    <property type="project" value="UniProtKB-KW"/>
</dbReference>
<evidence type="ECO:0000256" key="6">
    <source>
        <dbReference type="ARBA" id="ARBA00023157"/>
    </source>
</evidence>
<dbReference type="GO" id="GO:0006629">
    <property type="term" value="P:lipid metabolic process"/>
    <property type="evidence" value="ECO:0007669"/>
    <property type="project" value="InterPro"/>
</dbReference>
<dbReference type="InterPro" id="IPR001969">
    <property type="entry name" value="Aspartic_peptidase_AS"/>
</dbReference>
<dbReference type="InterPro" id="IPR001461">
    <property type="entry name" value="Aspartic_peptidase_A1"/>
</dbReference>
<dbReference type="FunFam" id="2.40.70.10:FF:000115">
    <property type="entry name" value="Lysosomal aspartic protease"/>
    <property type="match status" value="1"/>
</dbReference>
<dbReference type="EMBL" id="CM026421">
    <property type="protein sequence ID" value="KAG0593264.1"/>
    <property type="molecule type" value="Genomic_DNA"/>
</dbReference>
<evidence type="ECO:0000313" key="15">
    <source>
        <dbReference type="Proteomes" id="UP000822688"/>
    </source>
</evidence>
<dbReference type="Gene3D" id="2.40.70.10">
    <property type="entry name" value="Acid Proteases"/>
    <property type="match status" value="2"/>
</dbReference>
<sequence length="541" mass="58362">MGSSSGFVGAAVVVLMLVVAGLTDGAAGVGRVGLRRKRLDRQGVRRAAAASRVRGTHVGNLGVVGGGGDVALENYMDAQYYGVIEIGSPKQEFTVVFDTGSSNLWVPSSKCLLSLACFFHHKYRASKSTSYKADGTSFAIQYGTGSMEGFLSVDDVTLGDLTVKEQVFAEATKEPGVTFLAAKMDGILGLGFKEISVNRVTPVWYNMLNQKLVKEPVFSFWLNRDTEGEKGGELVFGGVDPDHFKGEHTYTPVTRKGYWQFDMGDVLVGGQSTGFCAGGCSAIADSGTSLLAGPTGIVAEINHAIGATGVISGECKLVVEQYGDLIIQMLMSQLSPFKICTKAGACFLEEGVHRRDPGIASVLEKHEDVSNGLGNEVTCAFCEMAVIWAQNQLRKNNTEAQIKEYMNQLCERLPSPMGESMVDCNDLSSMPDVSFTIAGKDFKLTPEQYILKVGEGDEAQCISGFLGLDIPPPAGPLWYDSKLALEPFQPIQEYGRNTMRLIYSRNTQMLNKSTSSWTGSIECELNCSLSSVPRSVLFTCR</sequence>
<evidence type="ECO:0000259" key="12">
    <source>
        <dbReference type="PROSITE" id="PS50015"/>
    </source>
</evidence>
<dbReference type="PROSITE" id="PS50015">
    <property type="entry name" value="SAP_B"/>
    <property type="match status" value="2"/>
</dbReference>
<dbReference type="Gene3D" id="1.10.225.10">
    <property type="entry name" value="Saposin-like"/>
    <property type="match status" value="1"/>
</dbReference>
<name>A0A8T0JBI4_CERPU</name>
<evidence type="ECO:0000256" key="10">
    <source>
        <dbReference type="RuleBase" id="RU000454"/>
    </source>
</evidence>
<dbReference type="PANTHER" id="PTHR47966:SF51">
    <property type="entry name" value="BETA-SITE APP-CLEAVING ENZYME, ISOFORM A-RELATED"/>
    <property type="match status" value="1"/>
</dbReference>
<dbReference type="Proteomes" id="UP000822688">
    <property type="component" value="Chromosome 1"/>
</dbReference>
<comment type="similarity">
    <text evidence="1 10">Belongs to the peptidase A1 family.</text>
</comment>
<dbReference type="PRINTS" id="PR00792">
    <property type="entry name" value="PEPSIN"/>
</dbReference>
<dbReference type="InterPro" id="IPR007856">
    <property type="entry name" value="SapB_1"/>
</dbReference>
<dbReference type="InterPro" id="IPR021109">
    <property type="entry name" value="Peptidase_aspartic_dom_sf"/>
</dbReference>
<evidence type="ECO:0000256" key="7">
    <source>
        <dbReference type="ARBA" id="ARBA00023180"/>
    </source>
</evidence>
<feature type="signal peptide" evidence="11">
    <location>
        <begin position="1"/>
        <end position="25"/>
    </location>
</feature>
<feature type="disulfide bond" evidence="9">
    <location>
        <begin position="111"/>
        <end position="117"/>
    </location>
</feature>
<dbReference type="Pfam" id="PF05184">
    <property type="entry name" value="SapB_1"/>
    <property type="match status" value="1"/>
</dbReference>
<evidence type="ECO:0000256" key="8">
    <source>
        <dbReference type="PIRSR" id="PIRSR601461-1"/>
    </source>
</evidence>
<dbReference type="SUPFAM" id="SSF47862">
    <property type="entry name" value="Saposin"/>
    <property type="match status" value="1"/>
</dbReference>
<proteinExistence type="inferred from homology"/>
<dbReference type="InterPro" id="IPR008138">
    <property type="entry name" value="SapB_2"/>
</dbReference>
<feature type="domain" description="Peptidase A1" evidence="13">
    <location>
        <begin position="80"/>
        <end position="502"/>
    </location>
</feature>
<evidence type="ECO:0000313" key="14">
    <source>
        <dbReference type="EMBL" id="KAG0593264.1"/>
    </source>
</evidence>
<feature type="chain" id="PRO_5035834901" evidence="11">
    <location>
        <begin position="26"/>
        <end position="541"/>
    </location>
</feature>